<evidence type="ECO:0000256" key="9">
    <source>
        <dbReference type="ARBA" id="ARBA00022989"/>
    </source>
</evidence>
<keyword evidence="6 15" id="KW-0812">Transmembrane</keyword>
<evidence type="ECO:0000256" key="7">
    <source>
        <dbReference type="ARBA" id="ARBA00022824"/>
    </source>
</evidence>
<keyword evidence="4" id="KW-0109">Calcium transport</keyword>
<evidence type="ECO:0000256" key="12">
    <source>
        <dbReference type="ARBA" id="ARBA00023136"/>
    </source>
</evidence>
<dbReference type="PANTHER" id="PTHR20917">
    <property type="entry name" value="PNAS-RELATED"/>
    <property type="match status" value="1"/>
</dbReference>
<evidence type="ECO:0000256" key="4">
    <source>
        <dbReference type="ARBA" id="ARBA00022568"/>
    </source>
</evidence>
<evidence type="ECO:0000256" key="2">
    <source>
        <dbReference type="ARBA" id="ARBA00006537"/>
    </source>
</evidence>
<evidence type="ECO:0000313" key="16">
    <source>
        <dbReference type="EMBL" id="CAD8233530.1"/>
    </source>
</evidence>
<keyword evidence="12 15" id="KW-0472">Membrane</keyword>
<evidence type="ECO:0008006" key="17">
    <source>
        <dbReference type="Google" id="ProtNLM"/>
    </source>
</evidence>
<keyword evidence="9 15" id="KW-1133">Transmembrane helix</keyword>
<keyword evidence="5" id="KW-0107">Calcium channel</keyword>
<sequence>MRLLLTRGARALLAGADARSLASHPPCTVRVLRACQLIGVSIATSLITEAANYAFVYSTDAYKQGKAQVDRLTKTLDEARKEGASAAGGNKKVERKVKSLEGDLQKANANLQQGKLFVGLGTSVLFMGLLYFMGTIFKGVVVAKIPFEPPQFFHKMTHRTLEGDDFTDASYSLIYMLAGMSIKANVSKLLGFGGRGPRSALPFGMPAAQ</sequence>
<protein>
    <recommendedName>
        <fullName evidence="17">Calcium load-activated calcium channel</fullName>
    </recommendedName>
</protein>
<keyword evidence="10 14" id="KW-0175">Coiled coil</keyword>
<dbReference type="SMART" id="SM01415">
    <property type="entry name" value="DUF106"/>
    <property type="match status" value="1"/>
</dbReference>
<dbReference type="InterPro" id="IPR008559">
    <property type="entry name" value="TMCO1"/>
</dbReference>
<evidence type="ECO:0000256" key="13">
    <source>
        <dbReference type="ARBA" id="ARBA00023303"/>
    </source>
</evidence>
<reference evidence="16" key="1">
    <citation type="submission" date="2021-01" db="EMBL/GenBank/DDBJ databases">
        <authorList>
            <person name="Corre E."/>
            <person name="Pelletier E."/>
            <person name="Niang G."/>
            <person name="Scheremetjew M."/>
            <person name="Finn R."/>
            <person name="Kale V."/>
            <person name="Holt S."/>
            <person name="Cochrane G."/>
            <person name="Meng A."/>
            <person name="Brown T."/>
            <person name="Cohen L."/>
        </authorList>
    </citation>
    <scope>NUCLEOTIDE SEQUENCE</scope>
    <source>
        <strain evidence="16">CCMP1413</strain>
    </source>
</reference>
<comment type="similarity">
    <text evidence="2">Belongs to the TMCO1 family.</text>
</comment>
<dbReference type="GO" id="GO:0005789">
    <property type="term" value="C:endoplasmic reticulum membrane"/>
    <property type="evidence" value="ECO:0007669"/>
    <property type="project" value="UniProtKB-SubCell"/>
</dbReference>
<comment type="subcellular location">
    <subcellularLocation>
        <location evidence="1">Endoplasmic reticulum membrane</location>
        <topology evidence="1">Multi-pass membrane protein</topology>
    </subcellularLocation>
</comment>
<evidence type="ECO:0000256" key="5">
    <source>
        <dbReference type="ARBA" id="ARBA00022673"/>
    </source>
</evidence>
<evidence type="ECO:0000256" key="8">
    <source>
        <dbReference type="ARBA" id="ARBA00022837"/>
    </source>
</evidence>
<evidence type="ECO:0000256" key="11">
    <source>
        <dbReference type="ARBA" id="ARBA00023065"/>
    </source>
</evidence>
<gene>
    <name evidence="16" type="ORF">PCOL08062_LOCUS3083</name>
</gene>
<dbReference type="AlphaFoldDB" id="A0A7R9XXN5"/>
<evidence type="ECO:0000256" key="15">
    <source>
        <dbReference type="SAM" id="Phobius"/>
    </source>
</evidence>
<dbReference type="GO" id="GO:0005262">
    <property type="term" value="F:calcium channel activity"/>
    <property type="evidence" value="ECO:0007669"/>
    <property type="project" value="UniProtKB-KW"/>
</dbReference>
<feature type="coiled-coil region" evidence="14">
    <location>
        <begin position="62"/>
        <end position="110"/>
    </location>
</feature>
<dbReference type="InterPro" id="IPR002809">
    <property type="entry name" value="EMC3/TMCO1"/>
</dbReference>
<keyword evidence="13" id="KW-0407">Ion channel</keyword>
<dbReference type="Pfam" id="PF01956">
    <property type="entry name" value="EMC3_TMCO1"/>
    <property type="match status" value="1"/>
</dbReference>
<evidence type="ECO:0000256" key="1">
    <source>
        <dbReference type="ARBA" id="ARBA00004477"/>
    </source>
</evidence>
<accession>A0A7R9XXN5</accession>
<dbReference type="GO" id="GO:0032469">
    <property type="term" value="P:endoplasmic reticulum calcium ion homeostasis"/>
    <property type="evidence" value="ECO:0007669"/>
    <property type="project" value="InterPro"/>
</dbReference>
<dbReference type="PANTHER" id="PTHR20917:SF0">
    <property type="entry name" value="CALCIUM LOAD-ACTIVATED CALCIUM CHANNEL"/>
    <property type="match status" value="1"/>
</dbReference>
<evidence type="ECO:0000256" key="14">
    <source>
        <dbReference type="SAM" id="Coils"/>
    </source>
</evidence>
<organism evidence="16">
    <name type="scientific">Prasinoderma coloniale</name>
    <dbReference type="NCBI Taxonomy" id="156133"/>
    <lineage>
        <taxon>Eukaryota</taxon>
        <taxon>Viridiplantae</taxon>
        <taxon>Prasinodermophyta</taxon>
        <taxon>Prasinodermophyceae</taxon>
        <taxon>Prasinodermales</taxon>
        <taxon>Prasinodermaceae</taxon>
        <taxon>Prasinoderma</taxon>
    </lineage>
</organism>
<evidence type="ECO:0000256" key="10">
    <source>
        <dbReference type="ARBA" id="ARBA00023054"/>
    </source>
</evidence>
<proteinExistence type="inferred from homology"/>
<name>A0A7R9XXN5_9VIRI</name>
<keyword evidence="11" id="KW-0406">Ion transport</keyword>
<evidence type="ECO:0000256" key="6">
    <source>
        <dbReference type="ARBA" id="ARBA00022692"/>
    </source>
</evidence>
<evidence type="ECO:0000256" key="3">
    <source>
        <dbReference type="ARBA" id="ARBA00022448"/>
    </source>
</evidence>
<keyword evidence="3" id="KW-0813">Transport</keyword>
<keyword evidence="8" id="KW-0106">Calcium</keyword>
<feature type="transmembrane region" description="Helical" evidence="15">
    <location>
        <begin position="116"/>
        <end position="137"/>
    </location>
</feature>
<dbReference type="EMBL" id="HBDZ01004039">
    <property type="protein sequence ID" value="CAD8233530.1"/>
    <property type="molecule type" value="Transcribed_RNA"/>
</dbReference>
<keyword evidence="7" id="KW-0256">Endoplasmic reticulum</keyword>